<proteinExistence type="predicted"/>
<protein>
    <submittedName>
        <fullName evidence="3">Unannotated protein</fullName>
    </submittedName>
</protein>
<keyword evidence="1" id="KW-0175">Coiled coil</keyword>
<feature type="coiled-coil region" evidence="1">
    <location>
        <begin position="361"/>
        <end position="395"/>
    </location>
</feature>
<gene>
    <name evidence="3" type="ORF">UFOPK3376_02527</name>
</gene>
<name>A0A6J7F2D0_9ZZZZ</name>
<evidence type="ECO:0000256" key="2">
    <source>
        <dbReference type="SAM" id="MobiDB-lite"/>
    </source>
</evidence>
<feature type="coiled-coil region" evidence="1">
    <location>
        <begin position="424"/>
        <end position="451"/>
    </location>
</feature>
<sequence>MSLLRLLGHTNVPADPDDSPSGDAGAVTANAHVDLDITAPYPRPQAFTDAPAIDPTDDGSVVAVRGDATPGVFAAPPSPQAEAGGRSDLAREHDALCAELEIAHTALASLAGELRDARDGLVATKASLSTSNAKQQRVELDIDGRQREAAALQADVVARSTQVASLADQADALRREIDYLNAHRKTVSNDLSVERATLTTTRDEVMTQLAKAEQLRSAATRSEIDASLHRIAADESLRVAEAARTQHAETVTAISTSRAMLTALASQAEAQTAEITRLGRQRSEAAIELGLFEDSLRARVVPLEAQIEELHRQHHETLEGLRWATAERTAVQEQLDHLIGTEDEVRLQGARIARDHLAGEISSLTVDRDDAERQRDAARVELRQLRASAEEILLRRMELGVVCDQLTASAAELHVQVADKDAQLQGLVNTIQAVRRECDELAARRQAADAALATAHEQFVTVCEQAAHEQKRAARRWESIDREVAKRVADELEELRTMSRWRRPRARRAARRAGEAAR</sequence>
<evidence type="ECO:0000256" key="1">
    <source>
        <dbReference type="SAM" id="Coils"/>
    </source>
</evidence>
<dbReference type="AlphaFoldDB" id="A0A6J7F2D0"/>
<reference evidence="3" key="1">
    <citation type="submission" date="2020-05" db="EMBL/GenBank/DDBJ databases">
        <authorList>
            <person name="Chiriac C."/>
            <person name="Salcher M."/>
            <person name="Ghai R."/>
            <person name="Kavagutti S V."/>
        </authorList>
    </citation>
    <scope>NUCLEOTIDE SEQUENCE</scope>
</reference>
<organism evidence="3">
    <name type="scientific">freshwater metagenome</name>
    <dbReference type="NCBI Taxonomy" id="449393"/>
    <lineage>
        <taxon>unclassified sequences</taxon>
        <taxon>metagenomes</taxon>
        <taxon>ecological metagenomes</taxon>
    </lineage>
</organism>
<feature type="region of interest" description="Disordered" evidence="2">
    <location>
        <begin position="7"/>
        <end position="27"/>
    </location>
</feature>
<accession>A0A6J7F2D0</accession>
<dbReference type="EMBL" id="CAFBLP010000084">
    <property type="protein sequence ID" value="CAB4887774.1"/>
    <property type="molecule type" value="Genomic_DNA"/>
</dbReference>
<evidence type="ECO:0000313" key="3">
    <source>
        <dbReference type="EMBL" id="CAB4887774.1"/>
    </source>
</evidence>